<keyword evidence="6" id="KW-0687">Ribonucleoprotein</keyword>
<dbReference type="InterPro" id="IPR055189">
    <property type="entry name" value="RM44_endonuclase"/>
</dbReference>
<dbReference type="Pfam" id="PF22892">
    <property type="entry name" value="DSRM_MRPL44"/>
    <property type="match status" value="1"/>
</dbReference>
<evidence type="ECO:0000259" key="10">
    <source>
        <dbReference type="PROSITE" id="PS50137"/>
    </source>
</evidence>
<comment type="similarity">
    <text evidence="7">Belongs to the ribonuclease III family. Mitochondrion-specific ribosomal protein mL44 subfamily.</text>
</comment>
<dbReference type="PROSITE" id="PS50137">
    <property type="entry name" value="DS_RBD"/>
    <property type="match status" value="1"/>
</dbReference>
<proteinExistence type="evidence at transcript level"/>
<dbReference type="SUPFAM" id="SSF69065">
    <property type="entry name" value="RNase III domain-like"/>
    <property type="match status" value="1"/>
</dbReference>
<sequence>MAALLKTLPALRLGIFRNHVAIVEPGTTIYFKRNYRPKWAAATLRELKRRKDIENEKAGGEKIFHRSTFLEWNYDAELFAFENRVGEKFDNKLLRTALTHKSYIEKEIARLSSVGVQTNLNLQDNESLALEGEQLISKFVRGYLRAIFFKVPEEFINVLHDHLTSTSVLANLAKDLGFGDLMLCSDFPCQPETYLKSFQAVIAALKESSGEEKARIFVQDFVITQLYGQDVNEIWNPVDPVGILTSIFKRENRSEPEFRLIRHAGSNTILASYNVGVYSDKVFIAEGTGESIPIAQEMGARNALKRMFGTEDSMKALPFGRQLKTIQSKIISLESQPNVSLSQWTSTEVSHVQ</sequence>
<dbReference type="FunFam" id="1.10.1520.10:FF:000039">
    <property type="entry name" value="39S ribosomal protein L44, mitochondrial"/>
    <property type="match status" value="1"/>
</dbReference>
<feature type="domain" description="DRBM" evidence="10">
    <location>
        <begin position="239"/>
        <end position="309"/>
    </location>
</feature>
<evidence type="ECO:0000256" key="3">
    <source>
        <dbReference type="ARBA" id="ARBA00022946"/>
    </source>
</evidence>
<dbReference type="GO" id="GO:0004525">
    <property type="term" value="F:ribonuclease III activity"/>
    <property type="evidence" value="ECO:0007669"/>
    <property type="project" value="InterPro"/>
</dbReference>
<keyword evidence="5" id="KW-0496">Mitochondrion</keyword>
<comment type="subcellular location">
    <subcellularLocation>
        <location evidence="1">Mitochondrion</location>
    </subcellularLocation>
</comment>
<name>A0A4Y7NJ62_9CRUS</name>
<dbReference type="PROSITE" id="PS50142">
    <property type="entry name" value="RNASE_3_2"/>
    <property type="match status" value="1"/>
</dbReference>
<dbReference type="GO" id="GO:1990904">
    <property type="term" value="C:ribonucleoprotein complex"/>
    <property type="evidence" value="ECO:0007669"/>
    <property type="project" value="UniProtKB-KW"/>
</dbReference>
<accession>A0A4Y7NJ62</accession>
<dbReference type="GO" id="GO:0005739">
    <property type="term" value="C:mitochondrion"/>
    <property type="evidence" value="ECO:0007669"/>
    <property type="project" value="UniProtKB-SubCell"/>
</dbReference>
<dbReference type="InterPro" id="IPR044444">
    <property type="entry name" value="Ribosomal_mL44_DSRM_metazoa"/>
</dbReference>
<protein>
    <recommendedName>
        <fullName evidence="8">Large ribosomal subunit protein mL44</fullName>
    </recommendedName>
</protein>
<dbReference type="GO" id="GO:0005840">
    <property type="term" value="C:ribosome"/>
    <property type="evidence" value="ECO:0007669"/>
    <property type="project" value="UniProtKB-KW"/>
</dbReference>
<dbReference type="SUPFAM" id="SSF54768">
    <property type="entry name" value="dsRNA-binding domain-like"/>
    <property type="match status" value="1"/>
</dbReference>
<evidence type="ECO:0000256" key="6">
    <source>
        <dbReference type="ARBA" id="ARBA00023274"/>
    </source>
</evidence>
<evidence type="ECO:0000256" key="1">
    <source>
        <dbReference type="ARBA" id="ARBA00004173"/>
    </source>
</evidence>
<dbReference type="InterPro" id="IPR000999">
    <property type="entry name" value="RNase_III_dom"/>
</dbReference>
<evidence type="ECO:0000256" key="7">
    <source>
        <dbReference type="ARBA" id="ARBA00024034"/>
    </source>
</evidence>
<keyword evidence="3" id="KW-0809">Transit peptide</keyword>
<dbReference type="Pfam" id="PF22935">
    <property type="entry name" value="RM44_endonuclase"/>
    <property type="match status" value="1"/>
</dbReference>
<dbReference type="Gene3D" id="3.30.160.20">
    <property type="match status" value="1"/>
</dbReference>
<dbReference type="CDD" id="cd19874">
    <property type="entry name" value="DSRM_MRPL44"/>
    <property type="match status" value="1"/>
</dbReference>
<dbReference type="InterPro" id="IPR014720">
    <property type="entry name" value="dsRBD_dom"/>
</dbReference>
<dbReference type="GO" id="GO:0003725">
    <property type="term" value="F:double-stranded RNA binding"/>
    <property type="evidence" value="ECO:0007669"/>
    <property type="project" value="InterPro"/>
</dbReference>
<dbReference type="FunFam" id="3.30.160.20:FF:000037">
    <property type="entry name" value="39S ribosomal protein L44, mitochondrial"/>
    <property type="match status" value="1"/>
</dbReference>
<dbReference type="InterPro" id="IPR036389">
    <property type="entry name" value="RNase_III_sf"/>
</dbReference>
<dbReference type="Gene3D" id="1.10.1520.10">
    <property type="entry name" value="Ribonuclease III domain"/>
    <property type="match status" value="1"/>
</dbReference>
<evidence type="ECO:0000256" key="2">
    <source>
        <dbReference type="ARBA" id="ARBA00022884"/>
    </source>
</evidence>
<dbReference type="GO" id="GO:0006396">
    <property type="term" value="P:RNA processing"/>
    <property type="evidence" value="ECO:0007669"/>
    <property type="project" value="InterPro"/>
</dbReference>
<gene>
    <name evidence="12" type="primary">EOG090X0DYO</name>
</gene>
<evidence type="ECO:0000256" key="8">
    <source>
        <dbReference type="ARBA" id="ARBA00035187"/>
    </source>
</evidence>
<keyword evidence="2 9" id="KW-0694">RNA-binding</keyword>
<organism evidence="12">
    <name type="scientific">Moina brachiata</name>
    <dbReference type="NCBI Taxonomy" id="675436"/>
    <lineage>
        <taxon>Eukaryota</taxon>
        <taxon>Metazoa</taxon>
        <taxon>Ecdysozoa</taxon>
        <taxon>Arthropoda</taxon>
        <taxon>Crustacea</taxon>
        <taxon>Branchiopoda</taxon>
        <taxon>Diplostraca</taxon>
        <taxon>Cladocera</taxon>
        <taxon>Anomopoda</taxon>
        <taxon>Moinidae</taxon>
        <taxon>Moina</taxon>
    </lineage>
</organism>
<reference evidence="12" key="1">
    <citation type="submission" date="2018-08" db="EMBL/GenBank/DDBJ databases">
        <authorList>
            <person name="Cornetti L."/>
        </authorList>
    </citation>
    <scope>NUCLEOTIDE SEQUENCE</scope>
    <source>
        <strain evidence="12">DE-FRO-2-1</strain>
    </source>
</reference>
<dbReference type="EMBL" id="LR023652">
    <property type="protein sequence ID" value="SVE93271.1"/>
    <property type="molecule type" value="mRNA"/>
</dbReference>
<keyword evidence="4" id="KW-0689">Ribosomal protein</keyword>
<evidence type="ECO:0000256" key="4">
    <source>
        <dbReference type="ARBA" id="ARBA00022980"/>
    </source>
</evidence>
<evidence type="ECO:0000259" key="11">
    <source>
        <dbReference type="PROSITE" id="PS50142"/>
    </source>
</evidence>
<dbReference type="SMART" id="SM00535">
    <property type="entry name" value="RIBOc"/>
    <property type="match status" value="1"/>
</dbReference>
<evidence type="ECO:0000256" key="9">
    <source>
        <dbReference type="PROSITE-ProRule" id="PRU00266"/>
    </source>
</evidence>
<evidence type="ECO:0000313" key="12">
    <source>
        <dbReference type="EMBL" id="SVE93271.1"/>
    </source>
</evidence>
<dbReference type="AlphaFoldDB" id="A0A4Y7NJ62"/>
<dbReference type="CDD" id="cd00593">
    <property type="entry name" value="RIBOc"/>
    <property type="match status" value="1"/>
</dbReference>
<evidence type="ECO:0000256" key="5">
    <source>
        <dbReference type="ARBA" id="ARBA00023128"/>
    </source>
</evidence>
<feature type="domain" description="RNase III" evidence="11">
    <location>
        <begin position="78"/>
        <end position="210"/>
    </location>
</feature>